<evidence type="ECO:0000313" key="7">
    <source>
        <dbReference type="Proteomes" id="UP000823872"/>
    </source>
</evidence>
<evidence type="ECO:0000256" key="4">
    <source>
        <dbReference type="ARBA" id="ARBA00022989"/>
    </source>
</evidence>
<dbReference type="InterPro" id="IPR036259">
    <property type="entry name" value="MFS_trans_sf"/>
</dbReference>
<reference evidence="6" key="3">
    <citation type="submission" date="2025-09" db="UniProtKB">
        <authorList>
            <consortium name="Ensembl"/>
        </authorList>
    </citation>
    <scope>IDENTIFICATION</scope>
    <source>
        <strain evidence="6">breed Abyssinian</strain>
    </source>
</reference>
<dbReference type="SUPFAM" id="SSF103473">
    <property type="entry name" value="MFS general substrate transporter"/>
    <property type="match status" value="1"/>
</dbReference>
<comment type="subcellular location">
    <subcellularLocation>
        <location evidence="1">Endomembrane system</location>
        <topology evidence="1">Multi-pass membrane protein</topology>
    </subcellularLocation>
</comment>
<evidence type="ECO:0000256" key="1">
    <source>
        <dbReference type="ARBA" id="ARBA00004127"/>
    </source>
</evidence>
<dbReference type="Proteomes" id="UP000823872">
    <property type="component" value="Chromosome D3"/>
</dbReference>
<reference evidence="6" key="2">
    <citation type="submission" date="2025-08" db="UniProtKB">
        <authorList>
            <consortium name="Ensembl"/>
        </authorList>
    </citation>
    <scope>IDENTIFICATION</scope>
    <source>
        <strain evidence="6">breed Abyssinian</strain>
    </source>
</reference>
<evidence type="ECO:0000256" key="5">
    <source>
        <dbReference type="ARBA" id="ARBA00023136"/>
    </source>
</evidence>
<proteinExistence type="predicted"/>
<protein>
    <recommendedName>
        <fullName evidence="8">Major facilitator superfamily (MFS) profile domain-containing protein</fullName>
    </recommendedName>
</protein>
<keyword evidence="7" id="KW-1185">Reference proteome</keyword>
<sequence length="120" mass="12601">MAGAYWPATARPPNSACVVPHRVSVPPGGPLWSTACWAPGHHIGKKSLLLNNIFVVATVTLFGFSHRPGSFEMVMLGRLLLGVSAGVSMNVQPMYLGESAPKELQGAVAMTSVIFTALGI</sequence>
<reference evidence="6 7" key="1">
    <citation type="submission" date="2021-02" db="EMBL/GenBank/DDBJ databases">
        <title>Safari Cat Assemblies.</title>
        <authorList>
            <person name="Bredemeyer K.R."/>
            <person name="Murphy W.J."/>
        </authorList>
    </citation>
    <scope>NUCLEOTIDE SEQUENCE [LARGE SCALE GENOMIC DNA]</scope>
</reference>
<keyword evidence="5" id="KW-0472">Membrane</keyword>
<keyword evidence="2" id="KW-0813">Transport</keyword>
<gene>
    <name evidence="6" type="primary">SLC2A11</name>
</gene>
<dbReference type="Pfam" id="PF00083">
    <property type="entry name" value="Sugar_tr"/>
    <property type="match status" value="1"/>
</dbReference>
<dbReference type="Ensembl" id="ENSFCTT00005079450.1">
    <property type="protein sequence ID" value="ENSFCTP00005055423.1"/>
    <property type="gene ID" value="ENSFCTG00005028126.1"/>
</dbReference>
<dbReference type="InterPro" id="IPR005828">
    <property type="entry name" value="MFS_sugar_transport-like"/>
</dbReference>
<dbReference type="InterPro" id="IPR045263">
    <property type="entry name" value="GLUT"/>
</dbReference>
<dbReference type="PANTHER" id="PTHR23503:SF22">
    <property type="entry name" value="SOLUTE CARRIER FAMILY 2, FACILITATED GLUCOSE TRANSPORTER MEMBER 11"/>
    <property type="match status" value="1"/>
</dbReference>
<evidence type="ECO:0000256" key="2">
    <source>
        <dbReference type="ARBA" id="ARBA00022597"/>
    </source>
</evidence>
<accession>A0ABI8A891</accession>
<organism evidence="6 7">
    <name type="scientific">Felis catus</name>
    <name type="common">Cat</name>
    <name type="synonym">Felis silvestris catus</name>
    <dbReference type="NCBI Taxonomy" id="9685"/>
    <lineage>
        <taxon>Eukaryota</taxon>
        <taxon>Metazoa</taxon>
        <taxon>Chordata</taxon>
        <taxon>Craniata</taxon>
        <taxon>Vertebrata</taxon>
        <taxon>Euteleostomi</taxon>
        <taxon>Mammalia</taxon>
        <taxon>Eutheria</taxon>
        <taxon>Laurasiatheria</taxon>
        <taxon>Carnivora</taxon>
        <taxon>Feliformia</taxon>
        <taxon>Felidae</taxon>
        <taxon>Felinae</taxon>
        <taxon>Felis</taxon>
    </lineage>
</organism>
<keyword evidence="4" id="KW-1133">Transmembrane helix</keyword>
<keyword evidence="3" id="KW-0812">Transmembrane</keyword>
<evidence type="ECO:0000313" key="6">
    <source>
        <dbReference type="Ensembl" id="ENSFCTP00005055423.1"/>
    </source>
</evidence>
<evidence type="ECO:0008006" key="8">
    <source>
        <dbReference type="Google" id="ProtNLM"/>
    </source>
</evidence>
<dbReference type="Gene3D" id="1.20.1250.20">
    <property type="entry name" value="MFS general substrate transporter like domains"/>
    <property type="match status" value="1"/>
</dbReference>
<dbReference type="PANTHER" id="PTHR23503">
    <property type="entry name" value="SOLUTE CARRIER FAMILY 2"/>
    <property type="match status" value="1"/>
</dbReference>
<dbReference type="GeneTree" id="ENSGT00940000161061"/>
<name>A0ABI8A891_FELCA</name>
<keyword evidence="2" id="KW-0762">Sugar transport</keyword>
<evidence type="ECO:0000256" key="3">
    <source>
        <dbReference type="ARBA" id="ARBA00022692"/>
    </source>
</evidence>